<name>A0A2P6RGY1_ROSCH</name>
<accession>A0A2P6RGY1</accession>
<reference evidence="1 2" key="1">
    <citation type="journal article" date="2018" name="Nat. Genet.">
        <title>The Rosa genome provides new insights in the design of modern roses.</title>
        <authorList>
            <person name="Bendahmane M."/>
        </authorList>
    </citation>
    <scope>NUCLEOTIDE SEQUENCE [LARGE SCALE GENOMIC DNA]</scope>
    <source>
        <strain evidence="2">cv. Old Blush</strain>
    </source>
</reference>
<proteinExistence type="predicted"/>
<dbReference type="Gramene" id="PRQ45685">
    <property type="protein sequence ID" value="PRQ45685"/>
    <property type="gene ID" value="RchiOBHm_Chr3g0494311"/>
</dbReference>
<gene>
    <name evidence="1" type="ORF">RchiOBHm_Chr3g0494311</name>
</gene>
<comment type="caution">
    <text evidence="1">The sequence shown here is derived from an EMBL/GenBank/DDBJ whole genome shotgun (WGS) entry which is preliminary data.</text>
</comment>
<dbReference type="AlphaFoldDB" id="A0A2P6RGY1"/>
<dbReference type="Proteomes" id="UP000238479">
    <property type="component" value="Chromosome 3"/>
</dbReference>
<organism evidence="1 2">
    <name type="scientific">Rosa chinensis</name>
    <name type="common">China rose</name>
    <dbReference type="NCBI Taxonomy" id="74649"/>
    <lineage>
        <taxon>Eukaryota</taxon>
        <taxon>Viridiplantae</taxon>
        <taxon>Streptophyta</taxon>
        <taxon>Embryophyta</taxon>
        <taxon>Tracheophyta</taxon>
        <taxon>Spermatophyta</taxon>
        <taxon>Magnoliopsida</taxon>
        <taxon>eudicotyledons</taxon>
        <taxon>Gunneridae</taxon>
        <taxon>Pentapetalae</taxon>
        <taxon>rosids</taxon>
        <taxon>fabids</taxon>
        <taxon>Rosales</taxon>
        <taxon>Rosaceae</taxon>
        <taxon>Rosoideae</taxon>
        <taxon>Rosoideae incertae sedis</taxon>
        <taxon>Rosa</taxon>
    </lineage>
</organism>
<evidence type="ECO:0000313" key="2">
    <source>
        <dbReference type="Proteomes" id="UP000238479"/>
    </source>
</evidence>
<sequence length="312" mass="35323">MISDLGDDVVDSMLSGACFGSLDPSMLTVSGIRLMIARTYCSAPMQLSLLQQYRGLLLYYSAVNVGEHAYEDDSFLSEIHKIRTVSDIVFIVMHPRLHFANKSVKFITSAVLMLQYANIRFQHVHHNVIHRRVSWGKAFQCFHVGQIDLPALINGIENQAMRDSLLEGIKYFNGQAPDLGGLRVNSPTIAATVFHNYYKHLFTSRVIHNVGDSCAVVHDLLPQIPTYLWEFIKFQHTKSLFPLLDLKMLVKLRQVQFTDMVFVDCSAERKPGAPLYDLFVSGFQKDMTCQMLIDHFSRFGGVATYSSLKSSF</sequence>
<keyword evidence="2" id="KW-1185">Reference proteome</keyword>
<protein>
    <submittedName>
        <fullName evidence="1">Uncharacterized protein</fullName>
    </submittedName>
</protein>
<dbReference type="EMBL" id="PDCK01000041">
    <property type="protein sequence ID" value="PRQ45685.1"/>
    <property type="molecule type" value="Genomic_DNA"/>
</dbReference>
<evidence type="ECO:0000313" key="1">
    <source>
        <dbReference type="EMBL" id="PRQ45685.1"/>
    </source>
</evidence>